<dbReference type="Proteomes" id="UP000220157">
    <property type="component" value="Unassembled WGS sequence"/>
</dbReference>
<dbReference type="InterPro" id="IPR024747">
    <property type="entry name" value="Pyridox_Oxase-rel"/>
</dbReference>
<name>A0A2A7A7X0_9FIRM</name>
<dbReference type="EMBL" id="NMTW01000039">
    <property type="protein sequence ID" value="PDX75250.1"/>
    <property type="molecule type" value="Genomic_DNA"/>
</dbReference>
<accession>A0A2A7A7X0</accession>
<protein>
    <submittedName>
        <fullName evidence="1">5-nitroimidazole antibiotic resistance protein</fullName>
    </submittedName>
</protein>
<dbReference type="AlphaFoldDB" id="A0A2A7A7X0"/>
<dbReference type="InterPro" id="IPR012349">
    <property type="entry name" value="Split_barrel_FMN-bd"/>
</dbReference>
<dbReference type="Gene3D" id="2.30.110.10">
    <property type="entry name" value="Electron Transport, Fmn-binding Protein, Chain A"/>
    <property type="match status" value="1"/>
</dbReference>
<dbReference type="PANTHER" id="PTHR34071:SF2">
    <property type="entry name" value="FLAVIN-NUCLEOTIDE-BINDING PROTEIN"/>
    <property type="match status" value="1"/>
</dbReference>
<proteinExistence type="predicted"/>
<gene>
    <name evidence="1" type="ORF">CGS56_09715</name>
</gene>
<evidence type="ECO:0000313" key="2">
    <source>
        <dbReference type="Proteomes" id="UP000220157"/>
    </source>
</evidence>
<dbReference type="Pfam" id="PF12900">
    <property type="entry name" value="Pyridox_ox_2"/>
    <property type="match status" value="1"/>
</dbReference>
<dbReference type="SUPFAM" id="SSF50475">
    <property type="entry name" value="FMN-binding split barrel"/>
    <property type="match status" value="1"/>
</dbReference>
<dbReference type="PANTHER" id="PTHR34071">
    <property type="entry name" value="5-NITROIMIDAZOLE ANTIBIOTICS RESISTANCE PROTEIN, NIMA-FAMILY-RELATED PROTEIN-RELATED"/>
    <property type="match status" value="1"/>
</dbReference>
<comment type="caution">
    <text evidence="1">The sequence shown here is derived from an EMBL/GenBank/DDBJ whole genome shotgun (WGS) entry which is preliminary data.</text>
</comment>
<sequence>MFRTIRKKKNEISTGAAKTLLQSSRRGVLAVNGDDGYPYAIPINYVYDDDAQKIYFHGARAGHKVDALHACDKVCFTVYGNETIKEEDWAPFVQSVVVFGRCHLVESGARATTLLKRFAMKYYPSEQLVDEEIAHAGKAVQIFEIEVEYLSGKEIQER</sequence>
<evidence type="ECO:0000313" key="1">
    <source>
        <dbReference type="EMBL" id="PDX75250.1"/>
    </source>
</evidence>
<dbReference type="RefSeq" id="WP_097785684.1">
    <property type="nucleotide sequence ID" value="NZ_JBBNNX010000006.1"/>
</dbReference>
<reference evidence="1 2" key="1">
    <citation type="journal article" date="2017" name="Front. Microbiol.">
        <title>New Insights into the Diversity of the Genus Faecalibacterium.</title>
        <authorList>
            <person name="Benevides L."/>
            <person name="Burman S."/>
            <person name="Martin R."/>
            <person name="Robert V."/>
            <person name="Thomas M."/>
            <person name="Miquel S."/>
            <person name="Chain F."/>
            <person name="Sokol H."/>
            <person name="Bermudez-Humaran L.G."/>
            <person name="Morrison M."/>
            <person name="Langella P."/>
            <person name="Azevedo V.A."/>
            <person name="Chatel J.M."/>
            <person name="Soares S."/>
        </authorList>
    </citation>
    <scope>NUCLEOTIDE SEQUENCE [LARGE SCALE GENOMIC DNA]</scope>
    <source>
        <strain evidence="1 2">CNCM I 4573</strain>
    </source>
</reference>
<organism evidence="1 2">
    <name type="scientific">Faecalibacterium prausnitzii</name>
    <dbReference type="NCBI Taxonomy" id="853"/>
    <lineage>
        <taxon>Bacteria</taxon>
        <taxon>Bacillati</taxon>
        <taxon>Bacillota</taxon>
        <taxon>Clostridia</taxon>
        <taxon>Eubacteriales</taxon>
        <taxon>Oscillospiraceae</taxon>
        <taxon>Faecalibacterium</taxon>
    </lineage>
</organism>